<accession>A0AAN9S9D4</accession>
<dbReference type="Proteomes" id="UP001386955">
    <property type="component" value="Unassembled WGS sequence"/>
</dbReference>
<name>A0AAN9S9D4_PSOTE</name>
<dbReference type="AlphaFoldDB" id="A0AAN9S9D4"/>
<sequence>MEVRGKYHCHVCNQSRLLRAAKDLLLLSLSQLYLCLSLSPTHKPPPLPLFPQDKTPFFHHSSFNIASAKTNTPGMVNYDILILDW</sequence>
<keyword evidence="2" id="KW-1185">Reference proteome</keyword>
<evidence type="ECO:0000313" key="1">
    <source>
        <dbReference type="EMBL" id="KAK7391214.1"/>
    </source>
</evidence>
<reference evidence="1 2" key="1">
    <citation type="submission" date="2024-01" db="EMBL/GenBank/DDBJ databases">
        <title>The genomes of 5 underutilized Papilionoideae crops provide insights into root nodulation and disease resistanc.</title>
        <authorList>
            <person name="Jiang F."/>
        </authorList>
    </citation>
    <scope>NUCLEOTIDE SEQUENCE [LARGE SCALE GENOMIC DNA]</scope>
    <source>
        <strain evidence="1">DUOXIRENSHENG_FW03</strain>
        <tissue evidence="1">Leaves</tissue>
    </source>
</reference>
<gene>
    <name evidence="1" type="ORF">VNO78_19626</name>
</gene>
<organism evidence="1 2">
    <name type="scientific">Psophocarpus tetragonolobus</name>
    <name type="common">Winged bean</name>
    <name type="synonym">Dolichos tetragonolobus</name>
    <dbReference type="NCBI Taxonomy" id="3891"/>
    <lineage>
        <taxon>Eukaryota</taxon>
        <taxon>Viridiplantae</taxon>
        <taxon>Streptophyta</taxon>
        <taxon>Embryophyta</taxon>
        <taxon>Tracheophyta</taxon>
        <taxon>Spermatophyta</taxon>
        <taxon>Magnoliopsida</taxon>
        <taxon>eudicotyledons</taxon>
        <taxon>Gunneridae</taxon>
        <taxon>Pentapetalae</taxon>
        <taxon>rosids</taxon>
        <taxon>fabids</taxon>
        <taxon>Fabales</taxon>
        <taxon>Fabaceae</taxon>
        <taxon>Papilionoideae</taxon>
        <taxon>50 kb inversion clade</taxon>
        <taxon>NPAAA clade</taxon>
        <taxon>indigoferoid/millettioid clade</taxon>
        <taxon>Phaseoleae</taxon>
        <taxon>Psophocarpus</taxon>
    </lineage>
</organism>
<comment type="caution">
    <text evidence="1">The sequence shown here is derived from an EMBL/GenBank/DDBJ whole genome shotgun (WGS) entry which is preliminary data.</text>
</comment>
<evidence type="ECO:0000313" key="2">
    <source>
        <dbReference type="Proteomes" id="UP001386955"/>
    </source>
</evidence>
<proteinExistence type="predicted"/>
<protein>
    <submittedName>
        <fullName evidence="1">Uncharacterized protein</fullName>
    </submittedName>
</protein>
<dbReference type="EMBL" id="JAYMYS010000005">
    <property type="protein sequence ID" value="KAK7391214.1"/>
    <property type="molecule type" value="Genomic_DNA"/>
</dbReference>